<feature type="compositionally biased region" description="Low complexity" evidence="1">
    <location>
        <begin position="159"/>
        <end position="168"/>
    </location>
</feature>
<dbReference type="Pfam" id="PF03108">
    <property type="entry name" value="DBD_Tnp_Mut"/>
    <property type="match status" value="1"/>
</dbReference>
<evidence type="ECO:0000259" key="2">
    <source>
        <dbReference type="Pfam" id="PF03108"/>
    </source>
</evidence>
<evidence type="ECO:0000313" key="3">
    <source>
        <dbReference type="EMBL" id="RLM92908.1"/>
    </source>
</evidence>
<dbReference type="OrthoDB" id="694400at2759"/>
<evidence type="ECO:0000313" key="4">
    <source>
        <dbReference type="Proteomes" id="UP000275267"/>
    </source>
</evidence>
<name>A0A3L6R1Q2_PANMI</name>
<protein>
    <recommendedName>
        <fullName evidence="2">Transposase MuDR plant domain-containing protein</fullName>
    </recommendedName>
</protein>
<accession>A0A3L6R1Q2</accession>
<feature type="region of interest" description="Disordered" evidence="1">
    <location>
        <begin position="159"/>
        <end position="227"/>
    </location>
</feature>
<dbReference type="InterPro" id="IPR004332">
    <property type="entry name" value="Transposase_MuDR"/>
</dbReference>
<proteinExistence type="predicted"/>
<organism evidence="3 4">
    <name type="scientific">Panicum miliaceum</name>
    <name type="common">Proso millet</name>
    <name type="synonym">Broomcorn millet</name>
    <dbReference type="NCBI Taxonomy" id="4540"/>
    <lineage>
        <taxon>Eukaryota</taxon>
        <taxon>Viridiplantae</taxon>
        <taxon>Streptophyta</taxon>
        <taxon>Embryophyta</taxon>
        <taxon>Tracheophyta</taxon>
        <taxon>Spermatophyta</taxon>
        <taxon>Magnoliopsida</taxon>
        <taxon>Liliopsida</taxon>
        <taxon>Poales</taxon>
        <taxon>Poaceae</taxon>
        <taxon>PACMAD clade</taxon>
        <taxon>Panicoideae</taxon>
        <taxon>Panicodae</taxon>
        <taxon>Paniceae</taxon>
        <taxon>Panicinae</taxon>
        <taxon>Panicum</taxon>
        <taxon>Panicum sect. Panicum</taxon>
    </lineage>
</organism>
<reference evidence="4" key="1">
    <citation type="journal article" date="2019" name="Nat. Commun.">
        <title>The genome of broomcorn millet.</title>
        <authorList>
            <person name="Zou C."/>
            <person name="Miki D."/>
            <person name="Li D."/>
            <person name="Tang Q."/>
            <person name="Xiao L."/>
            <person name="Rajput S."/>
            <person name="Deng P."/>
            <person name="Jia W."/>
            <person name="Huang R."/>
            <person name="Zhang M."/>
            <person name="Sun Y."/>
            <person name="Hu J."/>
            <person name="Fu X."/>
            <person name="Schnable P.S."/>
            <person name="Li F."/>
            <person name="Zhang H."/>
            <person name="Feng B."/>
            <person name="Zhu X."/>
            <person name="Liu R."/>
            <person name="Schnable J.C."/>
            <person name="Zhu J.-K."/>
            <person name="Zhang H."/>
        </authorList>
    </citation>
    <scope>NUCLEOTIDE SEQUENCE [LARGE SCALE GENOMIC DNA]</scope>
</reference>
<dbReference type="EMBL" id="PQIB02000010">
    <property type="protein sequence ID" value="RLM92908.1"/>
    <property type="molecule type" value="Genomic_DNA"/>
</dbReference>
<dbReference type="PANTHER" id="PTHR31973">
    <property type="entry name" value="POLYPROTEIN, PUTATIVE-RELATED"/>
    <property type="match status" value="1"/>
</dbReference>
<sequence>MDLDLALAEGRARGFGGGGSAREAGMEGSEGRPAWLTVGMDSETSYNLEFRIICPNARSKWYSFSKIVDSDTTNFKDLVDDVVEKYPCGYGDLVKLFYYCVETKTNIHINYDQDLLMMFLKHLKTKTCCLSIAYYPQTSKPPVIPLWYEEIEVPCTPSSINGSSISESQPKDNYLANPEPGNEHVGVDEDGMHIDICPELGNPSTDLDEEFDGELGSDSECESLSDSDYEEDEGDEMVHDHVPAYIPEIVYDRDDPLMVVGTIYPNMSAFKLASPSHAIKNEFDYNIEKSDLGRYRVYCSGRSNGCRWRIHASRMADKTTIKVKMNPHEHDCQSTRRSGKVKGASKFWVCEKVRKLLVVNPGLTAMKLQRRLQEHYKVVVQYKRVWYGKELALTQLFGD</sequence>
<dbReference type="STRING" id="4540.A0A3L6R1Q2"/>
<feature type="compositionally biased region" description="Acidic residues" evidence="1">
    <location>
        <begin position="206"/>
        <end position="227"/>
    </location>
</feature>
<feature type="compositionally biased region" description="Basic and acidic residues" evidence="1">
    <location>
        <begin position="181"/>
        <end position="193"/>
    </location>
</feature>
<evidence type="ECO:0000256" key="1">
    <source>
        <dbReference type="SAM" id="MobiDB-lite"/>
    </source>
</evidence>
<dbReference type="PANTHER" id="PTHR31973:SF195">
    <property type="entry name" value="MUDR FAMILY TRANSPOSASE"/>
    <property type="match status" value="1"/>
</dbReference>
<dbReference type="Proteomes" id="UP000275267">
    <property type="component" value="Unassembled WGS sequence"/>
</dbReference>
<feature type="domain" description="Transposase MuDR plant" evidence="2">
    <location>
        <begin position="258"/>
        <end position="323"/>
    </location>
</feature>
<comment type="caution">
    <text evidence="3">The sequence shown here is derived from an EMBL/GenBank/DDBJ whole genome shotgun (WGS) entry which is preliminary data.</text>
</comment>
<keyword evidence="4" id="KW-1185">Reference proteome</keyword>
<dbReference type="AlphaFoldDB" id="A0A3L6R1Q2"/>
<gene>
    <name evidence="3" type="ORF">C2845_PM08G12150</name>
</gene>